<evidence type="ECO:0000256" key="1">
    <source>
        <dbReference type="ARBA" id="ARBA00022722"/>
    </source>
</evidence>
<dbReference type="PATRIC" id="fig|336831.14.peg.2185"/>
<keyword evidence="3" id="KW-0269">Exonuclease</keyword>
<organism evidence="6 7">
    <name type="scientific">Arsukibacterium ikkense</name>
    <dbReference type="NCBI Taxonomy" id="336831"/>
    <lineage>
        <taxon>Bacteria</taxon>
        <taxon>Pseudomonadati</taxon>
        <taxon>Pseudomonadota</taxon>
        <taxon>Gammaproteobacteria</taxon>
        <taxon>Chromatiales</taxon>
        <taxon>Chromatiaceae</taxon>
        <taxon>Arsukibacterium</taxon>
    </lineage>
</organism>
<comment type="caution">
    <text evidence="6">The sequence shown here is derived from an EMBL/GenBank/DDBJ whole genome shotgun (WGS) entry which is preliminary data.</text>
</comment>
<sequence>MLYLGPNQHDNPQAPGSNTDWQCYYQQQASQAKHPLLQQFYGAGMVAASTPISQVPLVAVDFETTGLSAADNGIVSIGLVPFNLQRIFSSQARQWLLKPRFTLTDNSVTVHRITHSEISSAPDLSALLPELLPLLAGKVAVVHYRQIERAFLAASVQVRLGESILFPVIDTLELEARLYRTRPLSWWDKLRKRQQLSIRLDASRSRYQLPPYRPHHAVTDAIASAELLQAQLSYRYSPDTPVGELWC</sequence>
<evidence type="ECO:0000256" key="2">
    <source>
        <dbReference type="ARBA" id="ARBA00022801"/>
    </source>
</evidence>
<evidence type="ECO:0000256" key="4">
    <source>
        <dbReference type="SAM" id="MobiDB-lite"/>
    </source>
</evidence>
<dbReference type="EMBL" id="LAHO01000022">
    <property type="protein sequence ID" value="KKO43991.1"/>
    <property type="molecule type" value="Genomic_DNA"/>
</dbReference>
<dbReference type="InterPro" id="IPR012337">
    <property type="entry name" value="RNaseH-like_sf"/>
</dbReference>
<dbReference type="InterPro" id="IPR036397">
    <property type="entry name" value="RNaseH_sf"/>
</dbReference>
<gene>
    <name evidence="6" type="ORF">WG68_18030</name>
</gene>
<dbReference type="RefSeq" id="WP_046559120.1">
    <property type="nucleotide sequence ID" value="NZ_LAHO01000022.1"/>
</dbReference>
<protein>
    <submittedName>
        <fullName evidence="6">DNA polymerase III subunit epsilon</fullName>
    </submittedName>
</protein>
<dbReference type="NCBIfam" id="NF006602">
    <property type="entry name" value="PRK09146.1"/>
    <property type="match status" value="1"/>
</dbReference>
<dbReference type="GO" id="GO:0003676">
    <property type="term" value="F:nucleic acid binding"/>
    <property type="evidence" value="ECO:0007669"/>
    <property type="project" value="InterPro"/>
</dbReference>
<dbReference type="CDD" id="cd06127">
    <property type="entry name" value="DEDDh"/>
    <property type="match status" value="1"/>
</dbReference>
<dbReference type="OrthoDB" id="5497329at2"/>
<reference evidence="6 7" key="1">
    <citation type="submission" date="2015-03" db="EMBL/GenBank/DDBJ databases">
        <title>Draft genome sequences of two protease-producing strains of Arsukibacterium isolated from two cold and alkaline environments.</title>
        <authorList>
            <person name="Lylloff J.E."/>
            <person name="Skov L.B."/>
            <person name="Jepsen M."/>
            <person name="Hallin P.F."/>
            <person name="Sorensen S.J."/>
            <person name="Stougaard P."/>
            <person name="Glaring M.A."/>
        </authorList>
    </citation>
    <scope>NUCLEOTIDE SEQUENCE [LARGE SCALE GENOMIC DNA]</scope>
    <source>
        <strain evidence="6 7">GCM72</strain>
    </source>
</reference>
<dbReference type="GO" id="GO:0006259">
    <property type="term" value="P:DNA metabolic process"/>
    <property type="evidence" value="ECO:0007669"/>
    <property type="project" value="UniProtKB-ARBA"/>
</dbReference>
<evidence type="ECO:0000313" key="7">
    <source>
        <dbReference type="Proteomes" id="UP000034228"/>
    </source>
</evidence>
<dbReference type="Gene3D" id="3.30.420.10">
    <property type="entry name" value="Ribonuclease H-like superfamily/Ribonuclease H"/>
    <property type="match status" value="1"/>
</dbReference>
<dbReference type="GO" id="GO:0005829">
    <property type="term" value="C:cytosol"/>
    <property type="evidence" value="ECO:0007669"/>
    <property type="project" value="TreeGrafter"/>
</dbReference>
<feature type="domain" description="Exonuclease" evidence="5">
    <location>
        <begin position="56"/>
        <end position="237"/>
    </location>
</feature>
<dbReference type="PANTHER" id="PTHR30231:SF4">
    <property type="entry name" value="PROTEIN NEN2"/>
    <property type="match status" value="1"/>
</dbReference>
<keyword evidence="1" id="KW-0540">Nuclease</keyword>
<evidence type="ECO:0000259" key="5">
    <source>
        <dbReference type="SMART" id="SM00479"/>
    </source>
</evidence>
<dbReference type="PANTHER" id="PTHR30231">
    <property type="entry name" value="DNA POLYMERASE III SUBUNIT EPSILON"/>
    <property type="match status" value="1"/>
</dbReference>
<dbReference type="Pfam" id="PF00929">
    <property type="entry name" value="RNase_T"/>
    <property type="match status" value="1"/>
</dbReference>
<dbReference type="GO" id="GO:0008408">
    <property type="term" value="F:3'-5' exonuclease activity"/>
    <property type="evidence" value="ECO:0007669"/>
    <property type="project" value="TreeGrafter"/>
</dbReference>
<feature type="region of interest" description="Disordered" evidence="4">
    <location>
        <begin position="1"/>
        <end position="20"/>
    </location>
</feature>
<keyword evidence="7" id="KW-1185">Reference proteome</keyword>
<dbReference type="Proteomes" id="UP000034228">
    <property type="component" value="Unassembled WGS sequence"/>
</dbReference>
<accession>A0A0M2V082</accession>
<dbReference type="SMART" id="SM00479">
    <property type="entry name" value="EXOIII"/>
    <property type="match status" value="1"/>
</dbReference>
<dbReference type="STRING" id="336831.WG68_18030"/>
<proteinExistence type="predicted"/>
<feature type="compositionally biased region" description="Polar residues" evidence="4">
    <location>
        <begin position="8"/>
        <end position="20"/>
    </location>
</feature>
<name>A0A0M2V082_9GAMM</name>
<dbReference type="AlphaFoldDB" id="A0A0M2V082"/>
<dbReference type="SUPFAM" id="SSF53098">
    <property type="entry name" value="Ribonuclease H-like"/>
    <property type="match status" value="1"/>
</dbReference>
<keyword evidence="2" id="KW-0378">Hydrolase</keyword>
<dbReference type="InterPro" id="IPR013520">
    <property type="entry name" value="Ribonucl_H"/>
</dbReference>
<evidence type="ECO:0000313" key="6">
    <source>
        <dbReference type="EMBL" id="KKO43991.1"/>
    </source>
</evidence>
<evidence type="ECO:0000256" key="3">
    <source>
        <dbReference type="ARBA" id="ARBA00022839"/>
    </source>
</evidence>